<protein>
    <submittedName>
        <fullName evidence="1">Uncharacterized protein</fullName>
    </submittedName>
</protein>
<organism evidence="1 2">
    <name type="scientific">Novosphingobium album</name>
    <name type="common">ex Liu et al. 2023</name>
    <dbReference type="NCBI Taxonomy" id="3031130"/>
    <lineage>
        <taxon>Bacteria</taxon>
        <taxon>Pseudomonadati</taxon>
        <taxon>Pseudomonadota</taxon>
        <taxon>Alphaproteobacteria</taxon>
        <taxon>Sphingomonadales</taxon>
        <taxon>Sphingomonadaceae</taxon>
        <taxon>Novosphingobium</taxon>
    </lineage>
</organism>
<name>A0ABT5WVH0_9SPHN</name>
<gene>
    <name evidence="1" type="ORF">PYV00_19590</name>
</gene>
<evidence type="ECO:0000313" key="2">
    <source>
        <dbReference type="Proteomes" id="UP001216253"/>
    </source>
</evidence>
<reference evidence="1 2" key="1">
    <citation type="submission" date="2023-03" db="EMBL/GenBank/DDBJ databases">
        <title>NovoSphingobium album sp. nov. isolated from polycyclic aromatic hydrocarbons- and heavy-metal polluted soil.</title>
        <authorList>
            <person name="Liu Z."/>
            <person name="Wang K."/>
        </authorList>
    </citation>
    <scope>NUCLEOTIDE SEQUENCE [LARGE SCALE GENOMIC DNA]</scope>
    <source>
        <strain evidence="1 2">H3SJ31-1</strain>
    </source>
</reference>
<sequence>MGKDKAVTDQLMVHELIWPKKKLAELGEVLVQLRLTLSYFIEPNPGERGQSRRHSYASHGLRFALKPADEKPEVFLRRITSEAGPRPPARQTSDTGWTIGPQLRHRGSLHADIWEGTAIDLAERNTIIIYPTGGWWRENLAQGRVGEPARYRLIASIRAADGIDLRTEISAQISPEIAGEAVIEV</sequence>
<proteinExistence type="predicted"/>
<comment type="caution">
    <text evidence="1">The sequence shown here is derived from an EMBL/GenBank/DDBJ whole genome shotgun (WGS) entry which is preliminary data.</text>
</comment>
<keyword evidence="2" id="KW-1185">Reference proteome</keyword>
<dbReference type="RefSeq" id="WP_275230019.1">
    <property type="nucleotide sequence ID" value="NZ_JARESE010000068.1"/>
</dbReference>
<dbReference type="Proteomes" id="UP001216253">
    <property type="component" value="Unassembled WGS sequence"/>
</dbReference>
<accession>A0ABT5WVH0</accession>
<evidence type="ECO:0000313" key="1">
    <source>
        <dbReference type="EMBL" id="MDE8653898.1"/>
    </source>
</evidence>
<dbReference type="EMBL" id="JARESE010000068">
    <property type="protein sequence ID" value="MDE8653898.1"/>
    <property type="molecule type" value="Genomic_DNA"/>
</dbReference>